<feature type="active site" evidence="7">
    <location>
        <position position="36"/>
    </location>
</feature>
<comment type="catalytic activity">
    <reaction evidence="1 8">
        <text>Cleavage of hydrophobic, N-terminal signal or leader sequences from secreted and periplasmic proteins.</text>
        <dbReference type="EC" id="3.4.21.89"/>
    </reaction>
</comment>
<keyword evidence="6 8" id="KW-0378">Hydrolase</keyword>
<dbReference type="InterPro" id="IPR019758">
    <property type="entry name" value="Pept_S26A_signal_pept_1_CS"/>
</dbReference>
<dbReference type="PROSITE" id="PS00501">
    <property type="entry name" value="SPASE_I_1"/>
    <property type="match status" value="1"/>
</dbReference>
<comment type="subcellular location">
    <subcellularLocation>
        <location evidence="2">Cell membrane</location>
        <topology evidence="2">Single-pass type II membrane protein</topology>
    </subcellularLocation>
    <subcellularLocation>
        <location evidence="9">Membrane</location>
        <topology evidence="9">Single-pass type II membrane protein</topology>
    </subcellularLocation>
</comment>
<dbReference type="Gene3D" id="2.10.109.10">
    <property type="entry name" value="Umud Fragment, subunit A"/>
    <property type="match status" value="1"/>
</dbReference>
<dbReference type="InterPro" id="IPR019533">
    <property type="entry name" value="Peptidase_S26"/>
</dbReference>
<evidence type="ECO:0000256" key="9">
    <source>
        <dbReference type="RuleBase" id="RU362042"/>
    </source>
</evidence>
<dbReference type="NCBIfam" id="TIGR02227">
    <property type="entry name" value="sigpep_I_bact"/>
    <property type="match status" value="1"/>
</dbReference>
<name>A0AAW8TXN8_9ENTE</name>
<dbReference type="PRINTS" id="PR00727">
    <property type="entry name" value="LEADERPTASE"/>
</dbReference>
<dbReference type="InterPro" id="IPR019757">
    <property type="entry name" value="Pept_S26A_signal_pept_1_Lys-AS"/>
</dbReference>
<dbReference type="InterPro" id="IPR000223">
    <property type="entry name" value="Pept_S26A_signal_pept_1"/>
</dbReference>
<evidence type="ECO:0000313" key="12">
    <source>
        <dbReference type="Proteomes" id="UP001256711"/>
    </source>
</evidence>
<dbReference type="GO" id="GO:0004252">
    <property type="term" value="F:serine-type endopeptidase activity"/>
    <property type="evidence" value="ECO:0007669"/>
    <property type="project" value="InterPro"/>
</dbReference>
<evidence type="ECO:0000256" key="7">
    <source>
        <dbReference type="PIRSR" id="PIRSR600223-1"/>
    </source>
</evidence>
<dbReference type="GO" id="GO:0009003">
    <property type="term" value="F:signal peptidase activity"/>
    <property type="evidence" value="ECO:0007669"/>
    <property type="project" value="UniProtKB-EC"/>
</dbReference>
<dbReference type="RefSeq" id="WP_311835691.1">
    <property type="nucleotide sequence ID" value="NZ_JARQBJ010000005.1"/>
</dbReference>
<protein>
    <recommendedName>
        <fullName evidence="4 8">Signal peptidase I</fullName>
        <ecNumber evidence="4 8">3.4.21.89</ecNumber>
    </recommendedName>
</protein>
<dbReference type="CDD" id="cd06530">
    <property type="entry name" value="S26_SPase_I"/>
    <property type="match status" value="1"/>
</dbReference>
<dbReference type="PROSITE" id="PS00760">
    <property type="entry name" value="SPASE_I_2"/>
    <property type="match status" value="1"/>
</dbReference>
<dbReference type="GO" id="GO:0006465">
    <property type="term" value="P:signal peptide processing"/>
    <property type="evidence" value="ECO:0007669"/>
    <property type="project" value="InterPro"/>
</dbReference>
<dbReference type="EMBL" id="JARQBJ010000005">
    <property type="protein sequence ID" value="MDT2811023.1"/>
    <property type="molecule type" value="Genomic_DNA"/>
</dbReference>
<comment type="similarity">
    <text evidence="3 9">Belongs to the peptidase S26 family.</text>
</comment>
<dbReference type="SUPFAM" id="SSF51306">
    <property type="entry name" value="LexA/Signal peptidase"/>
    <property type="match status" value="1"/>
</dbReference>
<dbReference type="InterPro" id="IPR036286">
    <property type="entry name" value="LexA/Signal_pep-like_sf"/>
</dbReference>
<dbReference type="AlphaFoldDB" id="A0AAW8TXN8"/>
<evidence type="ECO:0000256" key="2">
    <source>
        <dbReference type="ARBA" id="ARBA00004401"/>
    </source>
</evidence>
<feature type="active site" evidence="7">
    <location>
        <position position="75"/>
    </location>
</feature>
<dbReference type="EC" id="3.4.21.89" evidence="4 8"/>
<proteinExistence type="inferred from homology"/>
<keyword evidence="5 8" id="KW-0645">Protease</keyword>
<dbReference type="PANTHER" id="PTHR43390">
    <property type="entry name" value="SIGNAL PEPTIDASE I"/>
    <property type="match status" value="1"/>
</dbReference>
<evidence type="ECO:0000256" key="8">
    <source>
        <dbReference type="RuleBase" id="RU003993"/>
    </source>
</evidence>
<dbReference type="Proteomes" id="UP001256711">
    <property type="component" value="Unassembled WGS sequence"/>
</dbReference>
<organism evidence="11 12">
    <name type="scientific">Enterococcus asini</name>
    <dbReference type="NCBI Taxonomy" id="57732"/>
    <lineage>
        <taxon>Bacteria</taxon>
        <taxon>Bacillati</taxon>
        <taxon>Bacillota</taxon>
        <taxon>Bacilli</taxon>
        <taxon>Lactobacillales</taxon>
        <taxon>Enterococcaceae</taxon>
        <taxon>Enterococcus</taxon>
    </lineage>
</organism>
<evidence type="ECO:0000256" key="5">
    <source>
        <dbReference type="ARBA" id="ARBA00022670"/>
    </source>
</evidence>
<evidence type="ECO:0000259" key="10">
    <source>
        <dbReference type="Pfam" id="PF10502"/>
    </source>
</evidence>
<dbReference type="GO" id="GO:0005886">
    <property type="term" value="C:plasma membrane"/>
    <property type="evidence" value="ECO:0007669"/>
    <property type="project" value="UniProtKB-SubCell"/>
</dbReference>
<gene>
    <name evidence="11" type="primary">lepB</name>
    <name evidence="11" type="ORF">P7H43_11100</name>
</gene>
<dbReference type="PROSITE" id="PS00761">
    <property type="entry name" value="SPASE_I_3"/>
    <property type="match status" value="1"/>
</dbReference>
<dbReference type="Pfam" id="PF10502">
    <property type="entry name" value="Peptidase_S26"/>
    <property type="match status" value="1"/>
</dbReference>
<evidence type="ECO:0000256" key="6">
    <source>
        <dbReference type="ARBA" id="ARBA00022801"/>
    </source>
</evidence>
<evidence type="ECO:0000256" key="3">
    <source>
        <dbReference type="ARBA" id="ARBA00009370"/>
    </source>
</evidence>
<sequence length="180" mass="20341">MKKEWLKTLLALLGIFVVLWLLRQFVFTPVIVKGDSMDPTLHDDERVIALLNFQVERFDIVTFPAPDEPGKNYIKRVIGLPGEVVEYQEDVLYVDGQAIEEPYLREYKEALTDGLPLTLGPGHKTSFSFGKIPQGKILVMGDNRRISKDSRSIGFIEEATVAGDVKLIFWPPEDIGLISH</sequence>
<evidence type="ECO:0000256" key="1">
    <source>
        <dbReference type="ARBA" id="ARBA00000677"/>
    </source>
</evidence>
<reference evidence="11" key="1">
    <citation type="submission" date="2023-03" db="EMBL/GenBank/DDBJ databases">
        <authorList>
            <person name="Shen W."/>
            <person name="Cai J."/>
        </authorList>
    </citation>
    <scope>NUCLEOTIDE SEQUENCE</scope>
    <source>
        <strain evidence="11">B226-2</strain>
    </source>
</reference>
<dbReference type="PANTHER" id="PTHR43390:SF1">
    <property type="entry name" value="CHLOROPLAST PROCESSING PEPTIDASE"/>
    <property type="match status" value="1"/>
</dbReference>
<evidence type="ECO:0000313" key="11">
    <source>
        <dbReference type="EMBL" id="MDT2811023.1"/>
    </source>
</evidence>
<evidence type="ECO:0000256" key="4">
    <source>
        <dbReference type="ARBA" id="ARBA00013208"/>
    </source>
</evidence>
<dbReference type="InterPro" id="IPR019756">
    <property type="entry name" value="Pept_S26A_signal_pept_1_Ser-AS"/>
</dbReference>
<accession>A0AAW8TXN8</accession>
<comment type="caution">
    <text evidence="11">The sequence shown here is derived from an EMBL/GenBank/DDBJ whole genome shotgun (WGS) entry which is preliminary data.</text>
</comment>
<feature type="domain" description="Peptidase S26" evidence="10">
    <location>
        <begin position="6"/>
        <end position="170"/>
    </location>
</feature>